<dbReference type="InterPro" id="IPR023614">
    <property type="entry name" value="Porin_dom_sf"/>
</dbReference>
<evidence type="ECO:0000313" key="4">
    <source>
        <dbReference type="Proteomes" id="UP000244904"/>
    </source>
</evidence>
<dbReference type="AlphaFoldDB" id="A0A2R8ANR5"/>
<evidence type="ECO:0000313" key="3">
    <source>
        <dbReference type="EMBL" id="SPF77663.1"/>
    </source>
</evidence>
<dbReference type="GO" id="GO:0016020">
    <property type="term" value="C:membrane"/>
    <property type="evidence" value="ECO:0007669"/>
    <property type="project" value="InterPro"/>
</dbReference>
<evidence type="ECO:0000256" key="1">
    <source>
        <dbReference type="SAM" id="SignalP"/>
    </source>
</evidence>
<name>A0A2R8ANR5_9RHOB</name>
<dbReference type="Pfam" id="PF13609">
    <property type="entry name" value="Porin_4"/>
    <property type="match status" value="1"/>
</dbReference>
<dbReference type="InterPro" id="IPR033900">
    <property type="entry name" value="Gram_neg_porin_domain"/>
</dbReference>
<feature type="domain" description="Porin" evidence="2">
    <location>
        <begin position="7"/>
        <end position="284"/>
    </location>
</feature>
<protein>
    <recommendedName>
        <fullName evidence="2">Porin domain-containing protein</fullName>
    </recommendedName>
</protein>
<dbReference type="RefSeq" id="WP_181389336.1">
    <property type="nucleotide sequence ID" value="NZ_OMOJ01000001.1"/>
</dbReference>
<evidence type="ECO:0000259" key="2">
    <source>
        <dbReference type="Pfam" id="PF13609"/>
    </source>
</evidence>
<organism evidence="3 4">
    <name type="scientific">Pseudoprimorskyibacter insulae</name>
    <dbReference type="NCBI Taxonomy" id="1695997"/>
    <lineage>
        <taxon>Bacteria</taxon>
        <taxon>Pseudomonadati</taxon>
        <taxon>Pseudomonadota</taxon>
        <taxon>Alphaproteobacteria</taxon>
        <taxon>Rhodobacterales</taxon>
        <taxon>Paracoccaceae</taxon>
        <taxon>Pseudoprimorskyibacter</taxon>
    </lineage>
</organism>
<dbReference type="SUPFAM" id="SSF56935">
    <property type="entry name" value="Porins"/>
    <property type="match status" value="1"/>
</dbReference>
<keyword evidence="4" id="KW-1185">Reference proteome</keyword>
<feature type="chain" id="PRO_5015319001" description="Porin domain-containing protein" evidence="1">
    <location>
        <begin position="21"/>
        <end position="296"/>
    </location>
</feature>
<dbReference type="Gene3D" id="2.40.160.10">
    <property type="entry name" value="Porin"/>
    <property type="match status" value="1"/>
</dbReference>
<reference evidence="4" key="1">
    <citation type="submission" date="2018-03" db="EMBL/GenBank/DDBJ databases">
        <authorList>
            <person name="Rodrigo-Torres L."/>
            <person name="Arahal R. D."/>
            <person name="Lucena T."/>
        </authorList>
    </citation>
    <scope>NUCLEOTIDE SEQUENCE [LARGE SCALE GENOMIC DNA]</scope>
    <source>
        <strain evidence="4">CECT 8871</strain>
    </source>
</reference>
<dbReference type="GO" id="GO:0015288">
    <property type="term" value="F:porin activity"/>
    <property type="evidence" value="ECO:0007669"/>
    <property type="project" value="InterPro"/>
</dbReference>
<keyword evidence="1" id="KW-0732">Signal</keyword>
<sequence>MKKIILATTALVATAGFAAAGDISLNAAAKIGVDYTGKVGAAKATSVVITELDFGINASGESDNGVAFGASLDLDTTQTDTATTQNVIGDPEAYIAFGGLKLTVGAVDAADDGIQNIADAGLFGIGVDNIAEAYTAGGSHNINVSYALDSVSFVVSTGSDSKDAAIAVSGSFSGFNVAVGYNTDKTTGAATKNTATLALGYKMDAFSVNALFAQQSATGAKDLNAMGLSVGYSMNALTLTATYAQNDSAHPTKAGKTQSGFGIGASYDLGGGLSVAGGFGEVNDVTQADFGVAMKF</sequence>
<dbReference type="EMBL" id="OMOJ01000001">
    <property type="protein sequence ID" value="SPF77663.1"/>
    <property type="molecule type" value="Genomic_DNA"/>
</dbReference>
<feature type="signal peptide" evidence="1">
    <location>
        <begin position="1"/>
        <end position="20"/>
    </location>
</feature>
<gene>
    <name evidence="3" type="ORF">PRI8871_00247</name>
</gene>
<accession>A0A2R8ANR5</accession>
<proteinExistence type="predicted"/>
<dbReference type="Proteomes" id="UP000244904">
    <property type="component" value="Unassembled WGS sequence"/>
</dbReference>